<comment type="caution">
    <text evidence="9">The sequence shown here is derived from an EMBL/GenBank/DDBJ whole genome shotgun (WGS) entry which is preliminary data.</text>
</comment>
<evidence type="ECO:0000256" key="2">
    <source>
        <dbReference type="ARBA" id="ARBA00022840"/>
    </source>
</evidence>
<reference evidence="9" key="1">
    <citation type="submission" date="2022-07" db="EMBL/GenBank/DDBJ databases">
        <title>Phylogenomic reconstructions and comparative analyses of Kickxellomycotina fungi.</title>
        <authorList>
            <person name="Reynolds N.K."/>
            <person name="Stajich J.E."/>
            <person name="Barry K."/>
            <person name="Grigoriev I.V."/>
            <person name="Crous P."/>
            <person name="Smith M.E."/>
        </authorList>
    </citation>
    <scope>NUCLEOTIDE SEQUENCE</scope>
    <source>
        <strain evidence="9">NRRL 1566</strain>
    </source>
</reference>
<dbReference type="AlphaFoldDB" id="A0A9W8LXJ7"/>
<dbReference type="InterPro" id="IPR036961">
    <property type="entry name" value="Kinesin_motor_dom_sf"/>
</dbReference>
<dbReference type="PRINTS" id="PR00193">
    <property type="entry name" value="MYOSINHEAVY"/>
</dbReference>
<dbReference type="GO" id="GO:0016459">
    <property type="term" value="C:myosin complex"/>
    <property type="evidence" value="ECO:0007669"/>
    <property type="project" value="UniProtKB-KW"/>
</dbReference>
<keyword evidence="1 6" id="KW-0547">Nucleotide-binding</keyword>
<keyword evidence="10" id="KW-1185">Reference proteome</keyword>
<dbReference type="GO" id="GO:0007015">
    <property type="term" value="P:actin filament organization"/>
    <property type="evidence" value="ECO:0007669"/>
    <property type="project" value="TreeGrafter"/>
</dbReference>
<dbReference type="Proteomes" id="UP001139887">
    <property type="component" value="Unassembled WGS sequence"/>
</dbReference>
<evidence type="ECO:0000256" key="6">
    <source>
        <dbReference type="PROSITE-ProRule" id="PRU00782"/>
    </source>
</evidence>
<keyword evidence="3 6" id="KW-0518">Myosin</keyword>
<dbReference type="PROSITE" id="PS51456">
    <property type="entry name" value="MYOSIN_MOTOR"/>
    <property type="match status" value="1"/>
</dbReference>
<dbReference type="Gene3D" id="1.20.120.720">
    <property type="entry name" value="Myosin VI head, motor domain, U50 subdomain"/>
    <property type="match status" value="1"/>
</dbReference>
<evidence type="ECO:0000256" key="7">
    <source>
        <dbReference type="SAM" id="MobiDB-lite"/>
    </source>
</evidence>
<dbReference type="GO" id="GO:0051015">
    <property type="term" value="F:actin filament binding"/>
    <property type="evidence" value="ECO:0007669"/>
    <property type="project" value="TreeGrafter"/>
</dbReference>
<proteinExistence type="inferred from homology"/>
<dbReference type="GO" id="GO:0016020">
    <property type="term" value="C:membrane"/>
    <property type="evidence" value="ECO:0007669"/>
    <property type="project" value="TreeGrafter"/>
</dbReference>
<dbReference type="SMART" id="SM00242">
    <property type="entry name" value="MYSc"/>
    <property type="match status" value="1"/>
</dbReference>
<name>A0A9W8LXJ7_9FUNG</name>
<evidence type="ECO:0000259" key="8">
    <source>
        <dbReference type="PROSITE" id="PS51456"/>
    </source>
</evidence>
<dbReference type="Gene3D" id="1.10.10.820">
    <property type="match status" value="1"/>
</dbReference>
<evidence type="ECO:0000256" key="1">
    <source>
        <dbReference type="ARBA" id="ARBA00022741"/>
    </source>
</evidence>
<organism evidence="9 10">
    <name type="scientific">Coemansia brasiliensis</name>
    <dbReference type="NCBI Taxonomy" id="2650707"/>
    <lineage>
        <taxon>Eukaryota</taxon>
        <taxon>Fungi</taxon>
        <taxon>Fungi incertae sedis</taxon>
        <taxon>Zoopagomycota</taxon>
        <taxon>Kickxellomycotina</taxon>
        <taxon>Kickxellomycetes</taxon>
        <taxon>Kickxellales</taxon>
        <taxon>Kickxellaceae</taxon>
        <taxon>Coemansia</taxon>
    </lineage>
</organism>
<accession>A0A9W8LXJ7</accession>
<dbReference type="GO" id="GO:0005524">
    <property type="term" value="F:ATP binding"/>
    <property type="evidence" value="ECO:0007669"/>
    <property type="project" value="UniProtKB-UniRule"/>
</dbReference>
<dbReference type="GO" id="GO:0005737">
    <property type="term" value="C:cytoplasm"/>
    <property type="evidence" value="ECO:0007669"/>
    <property type="project" value="TreeGrafter"/>
</dbReference>
<feature type="region of interest" description="Disordered" evidence="7">
    <location>
        <begin position="477"/>
        <end position="496"/>
    </location>
</feature>
<evidence type="ECO:0000256" key="3">
    <source>
        <dbReference type="ARBA" id="ARBA00023123"/>
    </source>
</evidence>
<dbReference type="GO" id="GO:0000146">
    <property type="term" value="F:microfilament motor activity"/>
    <property type="evidence" value="ECO:0007669"/>
    <property type="project" value="TreeGrafter"/>
</dbReference>
<protein>
    <recommendedName>
        <fullName evidence="8">Myosin motor domain-containing protein</fullName>
    </recommendedName>
</protein>
<dbReference type="PANTHER" id="PTHR13140">
    <property type="entry name" value="MYOSIN"/>
    <property type="match status" value="1"/>
</dbReference>
<dbReference type="Gene3D" id="1.20.58.530">
    <property type="match status" value="1"/>
</dbReference>
<feature type="region of interest" description="Actin-binding" evidence="6">
    <location>
        <begin position="651"/>
        <end position="673"/>
    </location>
</feature>
<keyword evidence="4 6" id="KW-0505">Motor protein</keyword>
<dbReference type="InterPro" id="IPR027417">
    <property type="entry name" value="P-loop_NTPase"/>
</dbReference>
<dbReference type="InterPro" id="IPR001609">
    <property type="entry name" value="Myosin_head_motor_dom-like"/>
</dbReference>
<keyword evidence="5 6" id="KW-0009">Actin-binding</keyword>
<feature type="domain" description="Myosin motor" evidence="8">
    <location>
        <begin position="8"/>
        <end position="755"/>
    </location>
</feature>
<keyword evidence="2 6" id="KW-0067">ATP-binding</keyword>
<feature type="compositionally biased region" description="Basic residues" evidence="7">
    <location>
        <begin position="481"/>
        <end position="490"/>
    </location>
</feature>
<dbReference type="PANTHER" id="PTHR13140:SF550">
    <property type="entry name" value="MYOSIN-IIIB ISOFORM X1"/>
    <property type="match status" value="1"/>
</dbReference>
<evidence type="ECO:0000256" key="5">
    <source>
        <dbReference type="ARBA" id="ARBA00023203"/>
    </source>
</evidence>
<dbReference type="OrthoDB" id="370884at2759"/>
<evidence type="ECO:0000313" key="10">
    <source>
        <dbReference type="Proteomes" id="UP001139887"/>
    </source>
</evidence>
<sequence>MTQALANDDLSRLAESSSMDAEEVVNALVKRFERRPTGHAYTNIGTRLLVALNPFEAQEASSDESAMRYVDDYRDTSAVRPELAPHVFKTAEQAYLHMRQTGLNQSLIFIGESGSGKTEQRRLAFRFFSLLRTHSKKDVKLFVRLQQADVVLEAFSNAKTTAHHNASRVGTYTELQFDERGRAVGMKTLTYMLEKARVTDTPPEERNFHVLYYLANGATAEQRVQFGIPTDIVSFEYLSRASFGMRISSSSDAEQLDDLCVAMKHVGLHKRYQRHIFAVLGAILCLGNLSFVYESQDGFDSAVVKNTDLLHQVSKVLGVDAISLETALTNKTQAVGNETCTVYLDAEGAAVRRDELARALYSLLFNWLVEFVNARFCREDSERASFIGMVDFAGWHGQRRSRYEQLCSNFANERLQHFMFHQVFEVGNDEYAAETIAGSVPVVEFPDRTECLDLFIKPTTGLFCIMDRQAAEILGQGAGAHGKKKKKKRRDSISSSREFAADADERMAAFQLLSSFNKHNGGKMGDKNAFYEPVDSKNEMNSFSVEHFWGEVSYDVEGFVDRNLDQLSSDFVAVFRGDSTAENRGSRNEFVAGLFTDKAVATEVHPRNERTVVQAQALAVPTRAPSMMHRKLPAARIRRVGALATQFNRALAELISTLDETLPWFVVCVRSNDQAKPGWADARKVLGAVRSFALDAAVKRKQVEYAAAMLPQDFADRYARVIADVAPAAARSSDARARCLALKDALALDDSAMAL</sequence>
<comment type="similarity">
    <text evidence="6">Belongs to the TRAFAC class myosin-kinesin ATPase superfamily. Myosin family.</text>
</comment>
<dbReference type="Gene3D" id="3.40.850.10">
    <property type="entry name" value="Kinesin motor domain"/>
    <property type="match status" value="1"/>
</dbReference>
<dbReference type="SUPFAM" id="SSF52540">
    <property type="entry name" value="P-loop containing nucleoside triphosphate hydrolases"/>
    <property type="match status" value="1"/>
</dbReference>
<dbReference type="EMBL" id="JANBUW010000914">
    <property type="protein sequence ID" value="KAJ2845026.1"/>
    <property type="molecule type" value="Genomic_DNA"/>
</dbReference>
<evidence type="ECO:0000256" key="4">
    <source>
        <dbReference type="ARBA" id="ARBA00023175"/>
    </source>
</evidence>
<feature type="non-terminal residue" evidence="9">
    <location>
        <position position="755"/>
    </location>
</feature>
<dbReference type="Pfam" id="PF00063">
    <property type="entry name" value="Myosin_head"/>
    <property type="match status" value="1"/>
</dbReference>
<feature type="binding site" evidence="6">
    <location>
        <begin position="111"/>
        <end position="118"/>
    </location>
    <ligand>
        <name>ATP</name>
        <dbReference type="ChEBI" id="CHEBI:30616"/>
    </ligand>
</feature>
<evidence type="ECO:0000313" key="9">
    <source>
        <dbReference type="EMBL" id="KAJ2845026.1"/>
    </source>
</evidence>
<gene>
    <name evidence="9" type="ORF">IWW36_004953</name>
</gene>